<evidence type="ECO:0000259" key="2">
    <source>
        <dbReference type="Pfam" id="PF14292"/>
    </source>
</evidence>
<feature type="signal peptide" evidence="1">
    <location>
        <begin position="1"/>
        <end position="23"/>
    </location>
</feature>
<evidence type="ECO:0000313" key="3">
    <source>
        <dbReference type="EMBL" id="OUN03547.1"/>
    </source>
</evidence>
<evidence type="ECO:0000313" key="4">
    <source>
        <dbReference type="Proteomes" id="UP000195772"/>
    </source>
</evidence>
<gene>
    <name evidence="3" type="ORF">B5G41_07620</name>
</gene>
<protein>
    <recommendedName>
        <fullName evidence="2">SusE outer membrane protein domain-containing protein</fullName>
    </recommendedName>
</protein>
<sequence>MRRKLYYLTAGLAAALLLAVACSSDDPAEKPVPEPATLTAPALTLSADAVRIDPEHSDQLALHAEWTAATDDEQTEVAYTLYVNLTDRDMFSDPVIIDKGTALTHDFTHGELNQLLLNTFDLEAGTEVPVRFAVYAKNADEEFDAQLSEIRSCEITPKTTYPNFPPSLIMVGAATPWQWDLNAGLELPESSEGSRLYLASDVELHVQPMSLNNGFKFYFSRNINDTDDPRFAAQDLSAETFGKIAVYKNGEAQFQPGSFGYENGMYDIEVNLNTKMLTLTRTGDLPETPFPEQLYLLGDCFTWGWTWDGTQLTKAEEGIYRGQNIDMTFGDNGDVGFKMFTERDNWSVYYAMTDDATADDISLQLVTDTDAPQVYPGKLGYGKGVYDIEVNLNTMKMTLTSKSIDYSTAYSMTGEATPGGWDSRTYLPKKGDNEWEATGIAMNFDGDYKGFKIFASSDGWWPWYGQTPDAPFGTVIRIDDQAASDAKGDPQFYPSRFGYTSGTYTINLNLNTMTLTLTKEN</sequence>
<feature type="chain" id="PRO_5012711760" description="SusE outer membrane protein domain-containing protein" evidence="1">
    <location>
        <begin position="24"/>
        <end position="521"/>
    </location>
</feature>
<comment type="caution">
    <text evidence="3">The sequence shown here is derived from an EMBL/GenBank/DDBJ whole genome shotgun (WGS) entry which is preliminary data.</text>
</comment>
<dbReference type="PROSITE" id="PS51257">
    <property type="entry name" value="PROKAR_LIPOPROTEIN"/>
    <property type="match status" value="1"/>
</dbReference>
<keyword evidence="1" id="KW-0732">Signal</keyword>
<dbReference type="AlphaFoldDB" id="A0A1Y3QYU4"/>
<evidence type="ECO:0000256" key="1">
    <source>
        <dbReference type="SAM" id="SignalP"/>
    </source>
</evidence>
<reference evidence="4" key="1">
    <citation type="submission" date="2017-04" db="EMBL/GenBank/DDBJ databases">
        <title>Function of individual gut microbiota members based on whole genome sequencing of pure cultures obtained from chicken caecum.</title>
        <authorList>
            <person name="Medvecky M."/>
            <person name="Cejkova D."/>
            <person name="Polansky O."/>
            <person name="Karasova D."/>
            <person name="Kubasova T."/>
            <person name="Cizek A."/>
            <person name="Rychlik I."/>
        </authorList>
    </citation>
    <scope>NUCLEOTIDE SEQUENCE [LARGE SCALE GENOMIC DNA]</scope>
    <source>
        <strain evidence="4">An90</strain>
    </source>
</reference>
<dbReference type="Proteomes" id="UP000195772">
    <property type="component" value="Unassembled WGS sequence"/>
</dbReference>
<dbReference type="RefSeq" id="WP_087402162.1">
    <property type="nucleotide sequence ID" value="NZ_JADCKD010000001.1"/>
</dbReference>
<dbReference type="Gene3D" id="2.60.40.3620">
    <property type="match status" value="1"/>
</dbReference>
<accession>A0A1Y3QYU4</accession>
<proteinExistence type="predicted"/>
<dbReference type="OrthoDB" id="975117at2"/>
<name>A0A1Y3QYU4_9BACT</name>
<dbReference type="Pfam" id="PF14292">
    <property type="entry name" value="SusE"/>
    <property type="match status" value="1"/>
</dbReference>
<dbReference type="InterPro" id="IPR025970">
    <property type="entry name" value="SusE"/>
</dbReference>
<feature type="domain" description="SusE outer membrane protein" evidence="2">
    <location>
        <begin position="34"/>
        <end position="133"/>
    </location>
</feature>
<dbReference type="EMBL" id="NFHB01000004">
    <property type="protein sequence ID" value="OUN03547.1"/>
    <property type="molecule type" value="Genomic_DNA"/>
</dbReference>
<organism evidence="3 4">
    <name type="scientific">Alistipes onderdonkii</name>
    <dbReference type="NCBI Taxonomy" id="328813"/>
    <lineage>
        <taxon>Bacteria</taxon>
        <taxon>Pseudomonadati</taxon>
        <taxon>Bacteroidota</taxon>
        <taxon>Bacteroidia</taxon>
        <taxon>Bacteroidales</taxon>
        <taxon>Rikenellaceae</taxon>
        <taxon>Alistipes</taxon>
    </lineage>
</organism>